<evidence type="ECO:0000256" key="8">
    <source>
        <dbReference type="HAMAP-Rule" id="MF_00909"/>
    </source>
</evidence>
<feature type="domain" description="Tubulin/FtsZ 2-layer sandwich" evidence="12">
    <location>
        <begin position="228"/>
        <end position="345"/>
    </location>
</feature>
<dbReference type="InterPro" id="IPR024757">
    <property type="entry name" value="FtsZ_C"/>
</dbReference>
<evidence type="ECO:0000313" key="13">
    <source>
        <dbReference type="EMBL" id="WMW23101.1"/>
    </source>
</evidence>
<dbReference type="InterPro" id="IPR036525">
    <property type="entry name" value="Tubulin/FtsZ_GTPase_sf"/>
</dbReference>
<feature type="binding site" evidence="8">
    <location>
        <position position="162"/>
    </location>
    <ligand>
        <name>GTP</name>
        <dbReference type="ChEBI" id="CHEBI:37565"/>
    </ligand>
</feature>
<organism evidence="13 14">
    <name type="scientific">Methanolobus mangrovi</name>
    <dbReference type="NCBI Taxonomy" id="3072977"/>
    <lineage>
        <taxon>Archaea</taxon>
        <taxon>Methanobacteriati</taxon>
        <taxon>Methanobacteriota</taxon>
        <taxon>Stenosarchaea group</taxon>
        <taxon>Methanomicrobia</taxon>
        <taxon>Methanosarcinales</taxon>
        <taxon>Methanosarcinaceae</taxon>
        <taxon>Methanolobus</taxon>
    </lineage>
</organism>
<dbReference type="PANTHER" id="PTHR30314:SF9">
    <property type="entry name" value="CELL DIVISION PROTEIN FTSZ 2"/>
    <property type="match status" value="1"/>
</dbReference>
<evidence type="ECO:0000256" key="9">
    <source>
        <dbReference type="NCBIfam" id="TIGR00065"/>
    </source>
</evidence>
<dbReference type="SUPFAM" id="SSF55307">
    <property type="entry name" value="Tubulin C-terminal domain-like"/>
    <property type="match status" value="1"/>
</dbReference>
<keyword evidence="7 8" id="KW-0131">Cell cycle</keyword>
<comment type="similarity">
    <text evidence="1 8 10">Belongs to the FtsZ family.</text>
</comment>
<dbReference type="SUPFAM" id="SSF52490">
    <property type="entry name" value="Tubulin nucleotide-binding domain-like"/>
    <property type="match status" value="1"/>
</dbReference>
<keyword evidence="6 8" id="KW-0717">Septation</keyword>
<dbReference type="SMART" id="SM00865">
    <property type="entry name" value="Tubulin_C"/>
    <property type="match status" value="1"/>
</dbReference>
<evidence type="ECO:0000256" key="6">
    <source>
        <dbReference type="ARBA" id="ARBA00023210"/>
    </source>
</evidence>
<evidence type="ECO:0000256" key="2">
    <source>
        <dbReference type="ARBA" id="ARBA00022490"/>
    </source>
</evidence>
<dbReference type="Pfam" id="PF12327">
    <property type="entry name" value="FtsZ_C"/>
    <property type="match status" value="1"/>
</dbReference>
<dbReference type="SMART" id="SM00864">
    <property type="entry name" value="Tubulin"/>
    <property type="match status" value="1"/>
</dbReference>
<feature type="binding site" evidence="8">
    <location>
        <position position="165"/>
    </location>
    <ligand>
        <name>GTP</name>
        <dbReference type="ChEBI" id="CHEBI:37565"/>
    </ligand>
</feature>
<dbReference type="GO" id="GO:0005525">
    <property type="term" value="F:GTP binding"/>
    <property type="evidence" value="ECO:0007669"/>
    <property type="project" value="UniProtKB-UniRule"/>
</dbReference>
<keyword evidence="5 8" id="KW-0342">GTP-binding</keyword>
<dbReference type="InterPro" id="IPR000158">
    <property type="entry name" value="Cell_div_FtsZ"/>
</dbReference>
<feature type="binding site" evidence="8">
    <location>
        <position position="208"/>
    </location>
    <ligand>
        <name>GTP</name>
        <dbReference type="ChEBI" id="CHEBI:37565"/>
    </ligand>
</feature>
<dbReference type="EMBL" id="CP133594">
    <property type="protein sequence ID" value="WMW23101.1"/>
    <property type="molecule type" value="Genomic_DNA"/>
</dbReference>
<dbReference type="InterPro" id="IPR018316">
    <property type="entry name" value="Tubulin/FtsZ_2-layer-sand-dom"/>
</dbReference>
<evidence type="ECO:0000256" key="7">
    <source>
        <dbReference type="ARBA" id="ARBA00023306"/>
    </source>
</evidence>
<dbReference type="PRINTS" id="PR00423">
    <property type="entry name" value="CELLDVISFTSZ"/>
</dbReference>
<dbReference type="Gene3D" id="3.40.50.1440">
    <property type="entry name" value="Tubulin/FtsZ, GTPase domain"/>
    <property type="match status" value="1"/>
</dbReference>
<gene>
    <name evidence="8 13" type="primary">ftsZ</name>
    <name evidence="13" type="ORF">RE476_04535</name>
</gene>
<keyword evidence="14" id="KW-1185">Reference proteome</keyword>
<dbReference type="Proteomes" id="UP001183006">
    <property type="component" value="Chromosome"/>
</dbReference>
<feature type="binding site" evidence="8">
    <location>
        <begin position="131"/>
        <end position="133"/>
    </location>
    <ligand>
        <name>GTP</name>
        <dbReference type="ChEBI" id="CHEBI:37565"/>
    </ligand>
</feature>
<feature type="domain" description="Tubulin/FtsZ GTPase" evidence="11">
    <location>
        <begin position="36"/>
        <end position="226"/>
    </location>
</feature>
<reference evidence="13" key="1">
    <citation type="submission" date="2023-08" db="EMBL/GenBank/DDBJ databases">
        <title>Methanolobus mangrovi sp. nov. and Methanolobus sediminis sp. nov, two novel methylotrophic methanogens isolated from mangrove sediments in China.</title>
        <authorList>
            <person name="Zhou J."/>
        </authorList>
    </citation>
    <scope>NUCLEOTIDE SEQUENCE</scope>
    <source>
        <strain evidence="13">FTZ2</strain>
    </source>
</reference>
<comment type="function">
    <text evidence="8">Essential cell division protein that forms a contractile ring structure (Z ring) at the future cell division site. The regulation of the ring assembly controls the timing and the location of cell division. One of the functions of the FtsZ ring is to recruit other cell division proteins to the septum to produce a new cell wall between the dividing cells. Binds GTP and shows GTPase activity.</text>
</comment>
<dbReference type="HAMAP" id="MF_00909">
    <property type="entry name" value="FtsZ"/>
    <property type="match status" value="1"/>
</dbReference>
<evidence type="ECO:0000256" key="1">
    <source>
        <dbReference type="ARBA" id="ARBA00009690"/>
    </source>
</evidence>
<dbReference type="InterPro" id="IPR008280">
    <property type="entry name" value="Tub_FtsZ_C"/>
</dbReference>
<dbReference type="Pfam" id="PF00091">
    <property type="entry name" value="Tubulin"/>
    <property type="match status" value="1"/>
</dbReference>
<dbReference type="GO" id="GO:0051258">
    <property type="term" value="P:protein polymerization"/>
    <property type="evidence" value="ECO:0007669"/>
    <property type="project" value="UniProtKB-UniRule"/>
</dbReference>
<evidence type="ECO:0000256" key="4">
    <source>
        <dbReference type="ARBA" id="ARBA00022741"/>
    </source>
</evidence>
<evidence type="ECO:0000256" key="10">
    <source>
        <dbReference type="RuleBase" id="RU003360"/>
    </source>
</evidence>
<proteinExistence type="inferred from homology"/>
<name>A0AA51YHF2_9EURY</name>
<dbReference type="InterPro" id="IPR003008">
    <property type="entry name" value="Tubulin_FtsZ_GTPase"/>
</dbReference>
<dbReference type="PANTHER" id="PTHR30314">
    <property type="entry name" value="CELL DIVISION PROTEIN FTSZ-RELATED"/>
    <property type="match status" value="1"/>
</dbReference>
<keyword evidence="4 8" id="KW-0547">Nucleotide-binding</keyword>
<keyword evidence="3 8" id="KW-0132">Cell division</keyword>
<comment type="subunit">
    <text evidence="8">Homodimer. Polymerizes to form a dynamic ring structure in a strictly GTP-dependent manner. Interacts directly with several other division proteins.</text>
</comment>
<dbReference type="AlphaFoldDB" id="A0AA51YHF2"/>
<dbReference type="InterPro" id="IPR045061">
    <property type="entry name" value="FtsZ/CetZ"/>
</dbReference>
<feature type="binding site" evidence="8">
    <location>
        <begin position="44"/>
        <end position="48"/>
    </location>
    <ligand>
        <name>GTP</name>
        <dbReference type="ChEBI" id="CHEBI:37565"/>
    </ligand>
</feature>
<dbReference type="RefSeq" id="WP_309309217.1">
    <property type="nucleotide sequence ID" value="NZ_CP133594.1"/>
</dbReference>
<sequence>MQSIVQEALKHTEKEKEYRQSIAVNDQFSDILGQPRIMIVGCGGAGNNTINRLYNMGIEGAETVAINTDKQHLDLIRADKKILVGKTLTRGLGAGGYPEIGAKAAELARGTLEEIFKNADLVFVTAGMGGGTGTGVAPVVAEIAKEQGAIVVGMVSSPFRVERARAVKAEEGLEDFRRAADTVIVLDNNRLLEYVPNLPIDQAFSVMDQIISETVKGITETITQPSLINIDYADIRAIMSCGGVAVMLVGESKNQDKSDDVVRAALNHPLLDVDYRGATGSLVHITGGPDLSLKEAEEIAASLTYELSPSANVIWGARISNEYEGKVRVMAIMTGVQSAQILGHPQCNIVRESTPVSNRVAEAPRSYRRAGTSVNRVSRPVVEPMHTSTNGGSIIDIIH</sequence>
<dbReference type="FunFam" id="3.40.50.1440:FF:000023">
    <property type="entry name" value="Cell division protein FtsZ"/>
    <property type="match status" value="1"/>
</dbReference>
<evidence type="ECO:0000256" key="5">
    <source>
        <dbReference type="ARBA" id="ARBA00023134"/>
    </source>
</evidence>
<protein>
    <recommendedName>
        <fullName evidence="8 9">Cell division protein FtsZ</fullName>
    </recommendedName>
</protein>
<evidence type="ECO:0000256" key="3">
    <source>
        <dbReference type="ARBA" id="ARBA00022618"/>
    </source>
</evidence>
<evidence type="ECO:0000259" key="11">
    <source>
        <dbReference type="SMART" id="SM00864"/>
    </source>
</evidence>
<comment type="subcellular location">
    <subcellularLocation>
        <location evidence="8">Cytoplasm</location>
    </subcellularLocation>
    <text evidence="8">Assembles at midcell at the inner surface of the cytoplasmic membrane.</text>
</comment>
<dbReference type="PROSITE" id="PS01134">
    <property type="entry name" value="FTSZ_1"/>
    <property type="match status" value="1"/>
</dbReference>
<accession>A0AA51YHF2</accession>
<dbReference type="NCBIfam" id="TIGR00065">
    <property type="entry name" value="ftsZ"/>
    <property type="match status" value="1"/>
</dbReference>
<dbReference type="GO" id="GO:0043093">
    <property type="term" value="P:FtsZ-dependent cytokinesis"/>
    <property type="evidence" value="ECO:0007669"/>
    <property type="project" value="UniProtKB-UniRule"/>
</dbReference>
<dbReference type="GO" id="GO:0032153">
    <property type="term" value="C:cell division site"/>
    <property type="evidence" value="ECO:0007669"/>
    <property type="project" value="UniProtKB-UniRule"/>
</dbReference>
<evidence type="ECO:0000313" key="14">
    <source>
        <dbReference type="Proteomes" id="UP001183006"/>
    </source>
</evidence>
<evidence type="ECO:0000259" key="12">
    <source>
        <dbReference type="SMART" id="SM00865"/>
    </source>
</evidence>
<dbReference type="GeneID" id="84229382"/>
<dbReference type="InterPro" id="IPR020805">
    <property type="entry name" value="Cell_div_FtsZ_CS"/>
</dbReference>
<dbReference type="GO" id="GO:0003924">
    <property type="term" value="F:GTPase activity"/>
    <property type="evidence" value="ECO:0007669"/>
    <property type="project" value="UniProtKB-UniRule"/>
</dbReference>
<dbReference type="CDD" id="cd02201">
    <property type="entry name" value="FtsZ_type1"/>
    <property type="match status" value="1"/>
</dbReference>
<dbReference type="GO" id="GO:0005737">
    <property type="term" value="C:cytoplasm"/>
    <property type="evidence" value="ECO:0007669"/>
    <property type="project" value="UniProtKB-SubCell"/>
</dbReference>
<dbReference type="KEGG" id="mmav:RE476_04535"/>
<keyword evidence="2 8" id="KW-0963">Cytoplasm</keyword>